<dbReference type="PANTHER" id="PTHR43394:SF7">
    <property type="entry name" value="ABC TRANSPORTER B FAMILY MEMBER 28"/>
    <property type="match status" value="1"/>
</dbReference>
<evidence type="ECO:0000256" key="7">
    <source>
        <dbReference type="ARBA" id="ARBA00023136"/>
    </source>
</evidence>
<dbReference type="InterPro" id="IPR039421">
    <property type="entry name" value="Type_1_exporter"/>
</dbReference>
<feature type="domain" description="ABC transporter" evidence="12">
    <location>
        <begin position="378"/>
        <end position="612"/>
    </location>
</feature>
<dbReference type="PANTHER" id="PTHR43394">
    <property type="entry name" value="ATP-DEPENDENT PERMEASE MDL1, MITOCHONDRIAL"/>
    <property type="match status" value="1"/>
</dbReference>
<dbReference type="FunFam" id="3.40.50.300:FF:000287">
    <property type="entry name" value="Multidrug ABC transporter ATP-binding protein"/>
    <property type="match status" value="1"/>
</dbReference>
<dbReference type="PROSITE" id="PS50929">
    <property type="entry name" value="ABC_TM1F"/>
    <property type="match status" value="1"/>
</dbReference>
<sequence>MANPYAAGASASATMSNVRGNVGGTDPNQGMDVAGYGVGTVLRRVMRYVRPHLTLLVAAFVASAASVVLQLYVPVLIGNAIDCMVAAGRVDFARLAPVLRRLAVVVAAAGACQWVQGYCTNRLSYNTARDLRVDAYGKLDRLPLSFVDSHSHGDLLSRVINDVDQVSDGLLQGFTQLFNGVATIVGTIAFMLSISVPVALVVILLTPLSVLAAGLITRKSASSFAAQQALQGELGGFAEEVIGNQKLVTAFAHAPADVATFGRVNAELYEKGVRAQFISSLSNPSTRLVNNVTYAAVAIAGCASVITGWPTPLSVGQVQSFLSYANQYMKPFNEISAVVTQVQTAFASARRLLALMDAAEEKPDAADAGELPAPRGELELDHVFFSYRKDRPLLRDVCIHVPAGKRFALVGPTGCGKTTLINLLLRFYDVDGGTITLDGMDTRGLTRQSLRSAFGMVLQETWLFEGTVRDNIAYGMPDATDEQVVAAAKRAHAHKFIMQLPQGYQTMVGEGGGALSQGQRQLLCIARVMMCDPAVLLLDEATSSIDTRTELQVQDAFDRMMEGRTSLVVAHRLSTVRNADCIIVMRDGRVVEKGTHEELLAAGGFYRDLYQSQFAR</sequence>
<dbReference type="InterPro" id="IPR011527">
    <property type="entry name" value="ABC1_TM_dom"/>
</dbReference>
<evidence type="ECO:0000313" key="15">
    <source>
        <dbReference type="Proteomes" id="UP000565613"/>
    </source>
</evidence>
<dbReference type="EMBL" id="JABAGR010000005">
    <property type="protein sequence ID" value="NMF26083.1"/>
    <property type="molecule type" value="Genomic_DNA"/>
</dbReference>
<dbReference type="GO" id="GO:0005524">
    <property type="term" value="F:ATP binding"/>
    <property type="evidence" value="ECO:0007669"/>
    <property type="project" value="UniProtKB-KW"/>
</dbReference>
<accession>A0A7X9Y0H0</accession>
<feature type="transmembrane region" description="Helical" evidence="11">
    <location>
        <begin position="188"/>
        <end position="216"/>
    </location>
</feature>
<proteinExistence type="inferred from homology"/>
<dbReference type="Pfam" id="PF00664">
    <property type="entry name" value="ABC_membrane"/>
    <property type="match status" value="1"/>
</dbReference>
<dbReference type="InterPro" id="IPR003439">
    <property type="entry name" value="ABC_transporter-like_ATP-bd"/>
</dbReference>
<protein>
    <recommendedName>
        <fullName evidence="10">Fatty acid ABC transporter ATP-binding/permease protein</fullName>
    </recommendedName>
</protein>
<keyword evidence="7 11" id="KW-0472">Membrane</keyword>
<evidence type="ECO:0000259" key="13">
    <source>
        <dbReference type="PROSITE" id="PS50929"/>
    </source>
</evidence>
<dbReference type="CDD" id="cd18547">
    <property type="entry name" value="ABC_6TM_Tm288_like"/>
    <property type="match status" value="1"/>
</dbReference>
<dbReference type="PROSITE" id="PS50893">
    <property type="entry name" value="ABC_TRANSPORTER_2"/>
    <property type="match status" value="1"/>
</dbReference>
<dbReference type="Pfam" id="PF00005">
    <property type="entry name" value="ABC_tran"/>
    <property type="match status" value="1"/>
</dbReference>
<dbReference type="GO" id="GO:0005886">
    <property type="term" value="C:plasma membrane"/>
    <property type="evidence" value="ECO:0007669"/>
    <property type="project" value="UniProtKB-SubCell"/>
</dbReference>
<organism evidence="14 15">
    <name type="scientific">Parafannyhessea umbonata</name>
    <dbReference type="NCBI Taxonomy" id="604330"/>
    <lineage>
        <taxon>Bacteria</taxon>
        <taxon>Bacillati</taxon>
        <taxon>Actinomycetota</taxon>
        <taxon>Coriobacteriia</taxon>
        <taxon>Coriobacteriales</taxon>
        <taxon>Atopobiaceae</taxon>
        <taxon>Parafannyhessea</taxon>
    </lineage>
</organism>
<keyword evidence="2" id="KW-0813">Transport</keyword>
<dbReference type="SUPFAM" id="SSF52540">
    <property type="entry name" value="P-loop containing nucleoside triphosphate hydrolases"/>
    <property type="match status" value="1"/>
</dbReference>
<dbReference type="InterPro" id="IPR003593">
    <property type="entry name" value="AAA+_ATPase"/>
</dbReference>
<evidence type="ECO:0000256" key="11">
    <source>
        <dbReference type="SAM" id="Phobius"/>
    </source>
</evidence>
<keyword evidence="5 14" id="KW-0067">ATP-binding</keyword>
<evidence type="ECO:0000256" key="8">
    <source>
        <dbReference type="ARBA" id="ARBA00055053"/>
    </source>
</evidence>
<dbReference type="SUPFAM" id="SSF90123">
    <property type="entry name" value="ABC transporter transmembrane region"/>
    <property type="match status" value="1"/>
</dbReference>
<feature type="transmembrane region" description="Helical" evidence="11">
    <location>
        <begin position="53"/>
        <end position="73"/>
    </location>
</feature>
<dbReference type="AlphaFoldDB" id="A0A7X9Y0H0"/>
<dbReference type="GO" id="GO:0016887">
    <property type="term" value="F:ATP hydrolysis activity"/>
    <property type="evidence" value="ECO:0007669"/>
    <property type="project" value="InterPro"/>
</dbReference>
<evidence type="ECO:0000256" key="4">
    <source>
        <dbReference type="ARBA" id="ARBA00022741"/>
    </source>
</evidence>
<evidence type="ECO:0000256" key="1">
    <source>
        <dbReference type="ARBA" id="ARBA00004651"/>
    </source>
</evidence>
<dbReference type="Gene3D" id="1.20.1560.10">
    <property type="entry name" value="ABC transporter type 1, transmembrane domain"/>
    <property type="match status" value="1"/>
</dbReference>
<comment type="similarity">
    <text evidence="9">Belongs to the ABC transporter superfamily. Lipid exporter (TC 3.A.1.106) family.</text>
</comment>
<dbReference type="Proteomes" id="UP000565613">
    <property type="component" value="Unassembled WGS sequence"/>
</dbReference>
<dbReference type="GO" id="GO:0090374">
    <property type="term" value="P:oligopeptide export from mitochondrion"/>
    <property type="evidence" value="ECO:0007669"/>
    <property type="project" value="TreeGrafter"/>
</dbReference>
<evidence type="ECO:0000256" key="3">
    <source>
        <dbReference type="ARBA" id="ARBA00022692"/>
    </source>
</evidence>
<evidence type="ECO:0000259" key="12">
    <source>
        <dbReference type="PROSITE" id="PS50893"/>
    </source>
</evidence>
<dbReference type="PROSITE" id="PS00211">
    <property type="entry name" value="ABC_TRANSPORTER_1"/>
    <property type="match status" value="1"/>
</dbReference>
<comment type="function">
    <text evidence="8">ABC transporter involved in fatty acid import. Transmembrane domains (TMD) form a pore in the membrane and the ATP-binding domain (NBD) is responsible for energy generation.</text>
</comment>
<dbReference type="Gene3D" id="3.40.50.300">
    <property type="entry name" value="P-loop containing nucleotide triphosphate hydrolases"/>
    <property type="match status" value="1"/>
</dbReference>
<keyword evidence="3 11" id="KW-0812">Transmembrane</keyword>
<dbReference type="SMART" id="SM00382">
    <property type="entry name" value="AAA"/>
    <property type="match status" value="1"/>
</dbReference>
<keyword evidence="4" id="KW-0547">Nucleotide-binding</keyword>
<dbReference type="InterPro" id="IPR036640">
    <property type="entry name" value="ABC1_TM_sf"/>
</dbReference>
<gene>
    <name evidence="14" type="ORF">HF885_06535</name>
</gene>
<evidence type="ECO:0000256" key="9">
    <source>
        <dbReference type="ARBA" id="ARBA00061644"/>
    </source>
</evidence>
<evidence type="ECO:0000313" key="14">
    <source>
        <dbReference type="EMBL" id="NMF26083.1"/>
    </source>
</evidence>
<evidence type="ECO:0000256" key="2">
    <source>
        <dbReference type="ARBA" id="ARBA00022448"/>
    </source>
</evidence>
<reference evidence="14 15" key="1">
    <citation type="submission" date="2020-04" db="EMBL/GenBank/DDBJ databases">
        <authorList>
            <person name="Hitch T.C.A."/>
            <person name="Wylensek D."/>
            <person name="Clavel T."/>
        </authorList>
    </citation>
    <scope>NUCLEOTIDE SEQUENCE [LARGE SCALE GENOMIC DNA]</scope>
    <source>
        <strain evidence="14 15">105184</strain>
    </source>
</reference>
<dbReference type="RefSeq" id="WP_170104146.1">
    <property type="nucleotide sequence ID" value="NZ_JABAGR010000005.1"/>
</dbReference>
<comment type="caution">
    <text evidence="14">The sequence shown here is derived from an EMBL/GenBank/DDBJ whole genome shotgun (WGS) entry which is preliminary data.</text>
</comment>
<name>A0A7X9Y0H0_9ACTN</name>
<dbReference type="InterPro" id="IPR027417">
    <property type="entry name" value="P-loop_NTPase"/>
</dbReference>
<dbReference type="CDD" id="cd03254">
    <property type="entry name" value="ABCC_Glucan_exporter_like"/>
    <property type="match status" value="1"/>
</dbReference>
<evidence type="ECO:0000256" key="6">
    <source>
        <dbReference type="ARBA" id="ARBA00022989"/>
    </source>
</evidence>
<comment type="subcellular location">
    <subcellularLocation>
        <location evidence="1">Cell membrane</location>
        <topology evidence="1">Multi-pass membrane protein</topology>
    </subcellularLocation>
</comment>
<feature type="domain" description="ABC transmembrane type-1" evidence="13">
    <location>
        <begin position="57"/>
        <end position="344"/>
    </location>
</feature>
<evidence type="ECO:0000256" key="10">
    <source>
        <dbReference type="ARBA" id="ARBA00071747"/>
    </source>
</evidence>
<dbReference type="InterPro" id="IPR017871">
    <property type="entry name" value="ABC_transporter-like_CS"/>
</dbReference>
<evidence type="ECO:0000256" key="5">
    <source>
        <dbReference type="ARBA" id="ARBA00022840"/>
    </source>
</evidence>
<dbReference type="GO" id="GO:0015421">
    <property type="term" value="F:ABC-type oligopeptide transporter activity"/>
    <property type="evidence" value="ECO:0007669"/>
    <property type="project" value="TreeGrafter"/>
</dbReference>
<keyword evidence="6 11" id="KW-1133">Transmembrane helix</keyword>